<proteinExistence type="inferred from homology"/>
<keyword evidence="4" id="KW-0233">DNA recombination</keyword>
<evidence type="ECO:0000256" key="1">
    <source>
        <dbReference type="ARBA" id="ARBA00003416"/>
    </source>
</evidence>
<evidence type="ECO:0000313" key="9">
    <source>
        <dbReference type="Proteomes" id="UP000002200"/>
    </source>
</evidence>
<sequence length="482" mass="54449">MDLPTLGRPTIPTVRPISKILERKSGNTTFHETFWKNTFVDIWLFILTVLLVALIGAVLISERKTSSCNRLLSKKNQELSDQVIQLKTELLAARAHGIQLEKDKEYLLKELSKTVHLQNQKNEEESLIKTQLAPVKESVKQLTQTLDLLKKEQTQTMVRLESQIKETRTELDDNRKITRELSVDTRALTETLRGTKHAGIWGEQRLRELLQNSGMIRGRDYDLQPILDDSRYRPDAIIHAPGGLEIVIDAKAPLDAFLASVDCESTSETQKLLKKHAQSVRKHIAELGKRAYHNKIDGPKFTLLFLPTEGLLRSAVEEDSDLLSYAFKSNIAIVSPVNLWAVVQTITYLCTQQNLAHSAKEIVRLGESLIANVKSIAQHISELGKSLDKSIMYFNRTVGAVENNLIRTLGKINTLGNEIELQDCKFEAVRQFAKLDAKNDARKNDARKNDARKNDAHKYTEQKPYVAQRMSLGAEESPASLI</sequence>
<dbReference type="AlphaFoldDB" id="Q83MS0"/>
<evidence type="ECO:0000256" key="5">
    <source>
        <dbReference type="SAM" id="Coils"/>
    </source>
</evidence>
<comment type="similarity">
    <text evidence="2">Belongs to the RmuC family.</text>
</comment>
<evidence type="ECO:0000256" key="7">
    <source>
        <dbReference type="SAM" id="Phobius"/>
    </source>
</evidence>
<keyword evidence="7" id="KW-0812">Transmembrane</keyword>
<organism evidence="8 9">
    <name type="scientific">Tropheryma whipplei (strain Twist)</name>
    <name type="common">Whipple's bacillus</name>
    <dbReference type="NCBI Taxonomy" id="203267"/>
    <lineage>
        <taxon>Bacteria</taxon>
        <taxon>Bacillati</taxon>
        <taxon>Actinomycetota</taxon>
        <taxon>Actinomycetes</taxon>
        <taxon>Micrococcales</taxon>
        <taxon>Tropherymataceae</taxon>
        <taxon>Tropheryma</taxon>
    </lineage>
</organism>
<dbReference type="EMBL" id="AE014184">
    <property type="protein sequence ID" value="AAO44737.1"/>
    <property type="molecule type" value="Genomic_DNA"/>
</dbReference>
<keyword evidence="3 5" id="KW-0175">Coiled coil</keyword>
<feature type="coiled-coil region" evidence="5">
    <location>
        <begin position="69"/>
        <end position="96"/>
    </location>
</feature>
<dbReference type="PANTHER" id="PTHR30563:SF0">
    <property type="entry name" value="DNA RECOMBINATION PROTEIN RMUC"/>
    <property type="match status" value="1"/>
</dbReference>
<dbReference type="InterPro" id="IPR003798">
    <property type="entry name" value="DNA_recombination_RmuC"/>
</dbReference>
<feature type="coiled-coil region" evidence="5">
    <location>
        <begin position="150"/>
        <end position="177"/>
    </location>
</feature>
<keyword evidence="7" id="KW-0472">Membrane</keyword>
<protein>
    <submittedName>
        <fullName evidence="8">DNA recombination protein RmuC-like protein</fullName>
    </submittedName>
</protein>
<dbReference type="KEGG" id="twh:TWT_640"/>
<feature type="transmembrane region" description="Helical" evidence="7">
    <location>
        <begin position="42"/>
        <end position="60"/>
    </location>
</feature>
<gene>
    <name evidence="8" type="primary">rmuC</name>
    <name evidence="8" type="ordered locus">TWT_640</name>
</gene>
<keyword evidence="9" id="KW-1185">Reference proteome</keyword>
<name>Q83MS0_TROWT</name>
<dbReference type="Proteomes" id="UP000002200">
    <property type="component" value="Chromosome"/>
</dbReference>
<feature type="compositionally biased region" description="Basic and acidic residues" evidence="6">
    <location>
        <begin position="439"/>
        <end position="461"/>
    </location>
</feature>
<evidence type="ECO:0000256" key="2">
    <source>
        <dbReference type="ARBA" id="ARBA00009840"/>
    </source>
</evidence>
<evidence type="ECO:0000256" key="4">
    <source>
        <dbReference type="ARBA" id="ARBA00023172"/>
    </source>
</evidence>
<reference evidence="8 9" key="1">
    <citation type="journal article" date="2003" name="Genome Res.">
        <title>Tropheryma whipplei twist: a human pathogenic Actinobacteria with a reduced genome.</title>
        <authorList>
            <person name="Raoult D."/>
            <person name="Ogata H."/>
            <person name="Audic S."/>
            <person name="Robert C."/>
            <person name="Suhre K."/>
            <person name="Drancourt M."/>
            <person name="Claverie J.-M."/>
        </authorList>
    </citation>
    <scope>NUCLEOTIDE SEQUENCE [LARGE SCALE GENOMIC DNA]</scope>
    <source>
        <strain evidence="8 9">Twist</strain>
    </source>
</reference>
<dbReference type="eggNOG" id="COG1322">
    <property type="taxonomic scope" value="Bacteria"/>
</dbReference>
<feature type="region of interest" description="Disordered" evidence="6">
    <location>
        <begin position="439"/>
        <end position="482"/>
    </location>
</feature>
<comment type="function">
    <text evidence="1">Involved in DNA recombination.</text>
</comment>
<dbReference type="Pfam" id="PF02646">
    <property type="entry name" value="RmuC"/>
    <property type="match status" value="1"/>
</dbReference>
<accession>Q83MS0</accession>
<evidence type="ECO:0000256" key="6">
    <source>
        <dbReference type="SAM" id="MobiDB-lite"/>
    </source>
</evidence>
<dbReference type="GO" id="GO:0006310">
    <property type="term" value="P:DNA recombination"/>
    <property type="evidence" value="ECO:0007669"/>
    <property type="project" value="UniProtKB-KW"/>
</dbReference>
<evidence type="ECO:0000313" key="8">
    <source>
        <dbReference type="EMBL" id="AAO44737.1"/>
    </source>
</evidence>
<evidence type="ECO:0000256" key="3">
    <source>
        <dbReference type="ARBA" id="ARBA00023054"/>
    </source>
</evidence>
<keyword evidence="7" id="KW-1133">Transmembrane helix</keyword>
<dbReference type="PANTHER" id="PTHR30563">
    <property type="entry name" value="DNA RECOMBINATION PROTEIN RMUC"/>
    <property type="match status" value="1"/>
</dbReference>
<dbReference type="HOGENOM" id="CLU_024057_1_1_11"/>